<organism evidence="1 2">
    <name type="scientific">Chondrus crispus</name>
    <name type="common">Carrageen Irish moss</name>
    <name type="synonym">Polymorpha crispa</name>
    <dbReference type="NCBI Taxonomy" id="2769"/>
    <lineage>
        <taxon>Eukaryota</taxon>
        <taxon>Rhodophyta</taxon>
        <taxon>Florideophyceae</taxon>
        <taxon>Rhodymeniophycidae</taxon>
        <taxon>Gigartinales</taxon>
        <taxon>Gigartinaceae</taxon>
        <taxon>Chondrus</taxon>
    </lineage>
</organism>
<evidence type="ECO:0000313" key="1">
    <source>
        <dbReference type="EMBL" id="CDF41311.1"/>
    </source>
</evidence>
<dbReference type="Gramene" id="CDF41311">
    <property type="protein sequence ID" value="CDF41311"/>
    <property type="gene ID" value="CHC_T00007827001"/>
</dbReference>
<gene>
    <name evidence="1" type="ORF">CHC_T00007827001</name>
</gene>
<dbReference type="EMBL" id="HG002355">
    <property type="protein sequence ID" value="CDF41311.1"/>
    <property type="molecule type" value="Genomic_DNA"/>
</dbReference>
<dbReference type="Proteomes" id="UP000012073">
    <property type="component" value="Unassembled WGS sequence"/>
</dbReference>
<name>R7QV02_CHOCR</name>
<dbReference type="GeneID" id="17319322"/>
<accession>R7QV02</accession>
<dbReference type="KEGG" id="ccp:CHC_T00007827001"/>
<proteinExistence type="predicted"/>
<evidence type="ECO:0000313" key="2">
    <source>
        <dbReference type="Proteomes" id="UP000012073"/>
    </source>
</evidence>
<dbReference type="AlphaFoldDB" id="R7QV02"/>
<sequence>MSPVHKKSHRLLPSQYNRRLRCCSYSYSYSYSPHDSFARAE</sequence>
<reference evidence="2" key="1">
    <citation type="journal article" date="2013" name="Proc. Natl. Acad. Sci. U.S.A.">
        <title>Genome structure and metabolic features in the red seaweed Chondrus crispus shed light on evolution of the Archaeplastida.</title>
        <authorList>
            <person name="Collen J."/>
            <person name="Porcel B."/>
            <person name="Carre W."/>
            <person name="Ball S.G."/>
            <person name="Chaparro C."/>
            <person name="Tonon T."/>
            <person name="Barbeyron T."/>
            <person name="Michel G."/>
            <person name="Noel B."/>
            <person name="Valentin K."/>
            <person name="Elias M."/>
            <person name="Artiguenave F."/>
            <person name="Arun A."/>
            <person name="Aury J.M."/>
            <person name="Barbosa-Neto J.F."/>
            <person name="Bothwell J.H."/>
            <person name="Bouget F.Y."/>
            <person name="Brillet L."/>
            <person name="Cabello-Hurtado F."/>
            <person name="Capella-Gutierrez S."/>
            <person name="Charrier B."/>
            <person name="Cladiere L."/>
            <person name="Cock J.M."/>
            <person name="Coelho S.M."/>
            <person name="Colleoni C."/>
            <person name="Czjzek M."/>
            <person name="Da Silva C."/>
            <person name="Delage L."/>
            <person name="Denoeud F."/>
            <person name="Deschamps P."/>
            <person name="Dittami S.M."/>
            <person name="Gabaldon T."/>
            <person name="Gachon C.M."/>
            <person name="Groisillier A."/>
            <person name="Herve C."/>
            <person name="Jabbari K."/>
            <person name="Katinka M."/>
            <person name="Kloareg B."/>
            <person name="Kowalczyk N."/>
            <person name="Labadie K."/>
            <person name="Leblanc C."/>
            <person name="Lopez P.J."/>
            <person name="McLachlan D.H."/>
            <person name="Meslet-Cladiere L."/>
            <person name="Moustafa A."/>
            <person name="Nehr Z."/>
            <person name="Nyvall Collen P."/>
            <person name="Panaud O."/>
            <person name="Partensky F."/>
            <person name="Poulain J."/>
            <person name="Rensing S.A."/>
            <person name="Rousvoal S."/>
            <person name="Samson G."/>
            <person name="Symeonidi A."/>
            <person name="Weissenbach J."/>
            <person name="Zambounis A."/>
            <person name="Wincker P."/>
            <person name="Boyen C."/>
        </authorList>
    </citation>
    <scope>NUCLEOTIDE SEQUENCE [LARGE SCALE GENOMIC DNA]</scope>
    <source>
        <strain evidence="2">cv. Stackhouse</strain>
    </source>
</reference>
<dbReference type="RefSeq" id="XP_005711605.1">
    <property type="nucleotide sequence ID" value="XM_005711548.1"/>
</dbReference>
<protein>
    <submittedName>
        <fullName evidence="1">Uncharacterized protein</fullName>
    </submittedName>
</protein>
<keyword evidence="2" id="KW-1185">Reference proteome</keyword>